<keyword evidence="2" id="KW-1185">Reference proteome</keyword>
<dbReference type="RefSeq" id="WP_283400539.1">
    <property type="nucleotide sequence ID" value="NZ_FXUB01000002.1"/>
</dbReference>
<dbReference type="EMBL" id="FXUB01000002">
    <property type="protein sequence ID" value="SMP12685.1"/>
    <property type="molecule type" value="Genomic_DNA"/>
</dbReference>
<comment type="caution">
    <text evidence="1">The sequence shown here is derived from an EMBL/GenBank/DDBJ whole genome shotgun (WGS) entry which is preliminary data.</text>
</comment>
<dbReference type="GO" id="GO:0016740">
    <property type="term" value="F:transferase activity"/>
    <property type="evidence" value="ECO:0007669"/>
    <property type="project" value="UniProtKB-KW"/>
</dbReference>
<name>A0ABY1NLW1_9BACT</name>
<evidence type="ECO:0000313" key="2">
    <source>
        <dbReference type="Proteomes" id="UP001157911"/>
    </source>
</evidence>
<reference evidence="1 2" key="1">
    <citation type="submission" date="2017-05" db="EMBL/GenBank/DDBJ databases">
        <authorList>
            <person name="Varghese N."/>
            <person name="Submissions S."/>
        </authorList>
    </citation>
    <scope>NUCLEOTIDE SEQUENCE [LARGE SCALE GENOMIC DNA]</scope>
    <source>
        <strain evidence="1 2">DSM 15522</strain>
    </source>
</reference>
<dbReference type="Pfam" id="PF08843">
    <property type="entry name" value="AbiEii"/>
    <property type="match status" value="1"/>
</dbReference>
<proteinExistence type="predicted"/>
<keyword evidence="1" id="KW-0808">Transferase</keyword>
<protein>
    <submittedName>
        <fullName evidence="1">Nucleotidyl transferase AbiEii toxin, Type IV TA system</fullName>
    </submittedName>
</protein>
<dbReference type="Proteomes" id="UP001157911">
    <property type="component" value="Unassembled WGS sequence"/>
</dbReference>
<sequence length="253" mass="29873">MHTNITYLYKLQDEVLSALSEFAKENEFPFVLTGGTALVRFLLKQHYRISYDLDFFSDRLNVFKYWNKKELEFFLLQNFNVVTFLDLSSSSLRMWRGVVGYNNTLVNIDFVDDQFSGIFKTTHLEGFPHLKVETIDEGIYFRKLFAVITGADNEKTIERIKDVVDLIQLDKVIPLPEFIECKFIPIMKENVGILDTEQFLTKFRLLHRILNENREEATVMLKETLLTKLTIKGILRWVEEKLKDLTVHFQQNR</sequence>
<accession>A0ABY1NLW1</accession>
<organism evidence="1 2">
    <name type="scientific">Desulfurobacterium pacificum</name>
    <dbReference type="NCBI Taxonomy" id="240166"/>
    <lineage>
        <taxon>Bacteria</taxon>
        <taxon>Pseudomonadati</taxon>
        <taxon>Aquificota</taxon>
        <taxon>Aquificia</taxon>
        <taxon>Desulfurobacteriales</taxon>
        <taxon>Desulfurobacteriaceae</taxon>
        <taxon>Desulfurobacterium</taxon>
    </lineage>
</organism>
<evidence type="ECO:0000313" key="1">
    <source>
        <dbReference type="EMBL" id="SMP12685.1"/>
    </source>
</evidence>
<dbReference type="InterPro" id="IPR014942">
    <property type="entry name" value="AbiEii"/>
</dbReference>
<gene>
    <name evidence="1" type="ORF">SAMN06265339_1066</name>
</gene>